<evidence type="ECO:0000313" key="4">
    <source>
        <dbReference type="EMBL" id="KAK2960761.1"/>
    </source>
</evidence>
<reference evidence="4 5" key="1">
    <citation type="journal article" date="2022" name="bioRxiv">
        <title>Genomics of Preaxostyla Flagellates Illuminates Evolutionary Transitions and the Path Towards Mitochondrial Loss.</title>
        <authorList>
            <person name="Novak L.V.F."/>
            <person name="Treitli S.C."/>
            <person name="Pyrih J."/>
            <person name="Halakuc P."/>
            <person name="Pipaliya S.V."/>
            <person name="Vacek V."/>
            <person name="Brzon O."/>
            <person name="Soukal P."/>
            <person name="Eme L."/>
            <person name="Dacks J.B."/>
            <person name="Karnkowska A."/>
            <person name="Elias M."/>
            <person name="Hampl V."/>
        </authorList>
    </citation>
    <scope>NUCLEOTIDE SEQUENCE [LARGE SCALE GENOMIC DNA]</scope>
    <source>
        <strain evidence="4">NAU3</strain>
        <tissue evidence="4">Gut</tissue>
    </source>
</reference>
<organism evidence="4 5">
    <name type="scientific">Blattamonas nauphoetae</name>
    <dbReference type="NCBI Taxonomy" id="2049346"/>
    <lineage>
        <taxon>Eukaryota</taxon>
        <taxon>Metamonada</taxon>
        <taxon>Preaxostyla</taxon>
        <taxon>Oxymonadida</taxon>
        <taxon>Blattamonas</taxon>
    </lineage>
</organism>
<protein>
    <recommendedName>
        <fullName evidence="3">RING-type domain-containing protein</fullName>
    </recommendedName>
</protein>
<dbReference type="CDD" id="cd16448">
    <property type="entry name" value="RING-H2"/>
    <property type="match status" value="1"/>
</dbReference>
<keyword evidence="1" id="KW-0862">Zinc</keyword>
<feature type="region of interest" description="Disordered" evidence="2">
    <location>
        <begin position="260"/>
        <end position="279"/>
    </location>
</feature>
<evidence type="ECO:0000313" key="5">
    <source>
        <dbReference type="Proteomes" id="UP001281761"/>
    </source>
</evidence>
<dbReference type="InterPro" id="IPR001841">
    <property type="entry name" value="Znf_RING"/>
</dbReference>
<name>A0ABQ9YAF8_9EUKA</name>
<dbReference type="SUPFAM" id="SSF57850">
    <property type="entry name" value="RING/U-box"/>
    <property type="match status" value="1"/>
</dbReference>
<evidence type="ECO:0000256" key="2">
    <source>
        <dbReference type="SAM" id="MobiDB-lite"/>
    </source>
</evidence>
<dbReference type="EMBL" id="JARBJD010000020">
    <property type="protein sequence ID" value="KAK2960761.1"/>
    <property type="molecule type" value="Genomic_DNA"/>
</dbReference>
<sequence length="303" mass="35111">MSLHPCLQPIPTIIPPTRHSLRHSRDQYPLYRHFPQNLHQNDCVICGLDTDAVLVQTACHHNIHVQCLMNALHNGDTNCPQCHHTVIPDSVKKLHWQIDTHVDETDPSPLVQTGRHHNWFNVTISLLPPPGIRISLLRILFHPAFSFSYIDFIQPPYTLVVKIFTEHVPLLYDIWYVKEDRREQSYRFTLLHDIQFHNSITHYYHSIYNGLPTQSLSLHSQPLLISLPPTSDPEFQPTRLFYSTSVGVSSTTNFLPGQFPPYRTYSRRSHSQPNRPTTKLHQPRWLWNTFCDPKQKSSGTGLG</sequence>
<feature type="domain" description="RING-type" evidence="3">
    <location>
        <begin position="43"/>
        <end position="83"/>
    </location>
</feature>
<evidence type="ECO:0000259" key="3">
    <source>
        <dbReference type="PROSITE" id="PS50089"/>
    </source>
</evidence>
<evidence type="ECO:0000256" key="1">
    <source>
        <dbReference type="PROSITE-ProRule" id="PRU00175"/>
    </source>
</evidence>
<keyword evidence="1" id="KW-0479">Metal-binding</keyword>
<dbReference type="InterPro" id="IPR013083">
    <property type="entry name" value="Znf_RING/FYVE/PHD"/>
</dbReference>
<accession>A0ABQ9YAF8</accession>
<dbReference type="Proteomes" id="UP001281761">
    <property type="component" value="Unassembled WGS sequence"/>
</dbReference>
<proteinExistence type="predicted"/>
<dbReference type="PROSITE" id="PS50089">
    <property type="entry name" value="ZF_RING_2"/>
    <property type="match status" value="1"/>
</dbReference>
<dbReference type="SMART" id="SM00184">
    <property type="entry name" value="RING"/>
    <property type="match status" value="1"/>
</dbReference>
<comment type="caution">
    <text evidence="4">The sequence shown here is derived from an EMBL/GenBank/DDBJ whole genome shotgun (WGS) entry which is preliminary data.</text>
</comment>
<keyword evidence="1" id="KW-0863">Zinc-finger</keyword>
<dbReference type="Gene3D" id="3.30.40.10">
    <property type="entry name" value="Zinc/RING finger domain, C3HC4 (zinc finger)"/>
    <property type="match status" value="1"/>
</dbReference>
<keyword evidence="5" id="KW-1185">Reference proteome</keyword>
<gene>
    <name evidence="4" type="ORF">BLNAU_4158</name>
</gene>